<dbReference type="EMBL" id="BJUG01000014">
    <property type="protein sequence ID" value="GEK38000.1"/>
    <property type="molecule type" value="Genomic_DNA"/>
</dbReference>
<feature type="transmembrane region" description="Helical" evidence="1">
    <location>
        <begin position="122"/>
        <end position="143"/>
    </location>
</feature>
<keyword evidence="3" id="KW-0808">Transferase</keyword>
<keyword evidence="1" id="KW-0472">Membrane</keyword>
<dbReference type="Gene3D" id="3.30.565.10">
    <property type="entry name" value="Histidine kinase-like ATPase, C-terminal domain"/>
    <property type="match status" value="1"/>
</dbReference>
<feature type="transmembrane region" description="Helical" evidence="1">
    <location>
        <begin position="89"/>
        <end position="116"/>
    </location>
</feature>
<dbReference type="InterPro" id="IPR036890">
    <property type="entry name" value="HATPase_C_sf"/>
</dbReference>
<comment type="caution">
    <text evidence="3">The sequence shown here is derived from an EMBL/GenBank/DDBJ whole genome shotgun (WGS) entry which is preliminary data.</text>
</comment>
<evidence type="ECO:0000256" key="1">
    <source>
        <dbReference type="SAM" id="Phobius"/>
    </source>
</evidence>
<dbReference type="RefSeq" id="WP_186807810.1">
    <property type="nucleotide sequence ID" value="NZ_BJUG01000014.1"/>
</dbReference>
<reference evidence="3 4" key="1">
    <citation type="submission" date="2019-07" db="EMBL/GenBank/DDBJ databases">
        <title>Whole genome shotgun sequence of Enterococcus thailandicus NBRC 101867.</title>
        <authorList>
            <person name="Hosoyama A."/>
            <person name="Uohara A."/>
            <person name="Ohji S."/>
            <person name="Ichikawa N."/>
        </authorList>
    </citation>
    <scope>NUCLEOTIDE SEQUENCE [LARGE SCALE GENOMIC DNA]</scope>
    <source>
        <strain evidence="3 4">NBRC 101867</strain>
    </source>
</reference>
<dbReference type="GO" id="GO:0016301">
    <property type="term" value="F:kinase activity"/>
    <property type="evidence" value="ECO:0007669"/>
    <property type="project" value="UniProtKB-KW"/>
</dbReference>
<keyword evidence="1" id="KW-1133">Transmembrane helix</keyword>
<feature type="transmembrane region" description="Helical" evidence="1">
    <location>
        <begin position="61"/>
        <end position="82"/>
    </location>
</feature>
<sequence length="434" mass="50293">MNELLPNIPRFYTAIAEWVACIFIILQFDRQIWKQNALLILPFMGAGQIILQLIVGTWPLLFWIPGMILNVLWMLLTLYLTVDISKFSYFYNLCEAFIFAEFIASVSWQLFCVLFLRTTEHVAVRLGFMLMMYILLSLLYYIFEKRSPHQIVLKNIKKREVVIAALSAIIIFTVSNMGFMFSQAFLAAGDGQSIFIFRTFINLCGLLILYIQEGMRYDIYLRKELSSINNVLQSQYEQYEAFKESNALVSQKFHDLKHQLDIIEMEPDPAKRKEYVNQLKKDITHYQASVKTGNAIMDVILTRKNSFCIQNKITFTCIVDGKLLDFIEVMDLCSLLGNALDNAIESTLKNVDTDKRLIHLRVEKKAGFLLFLLNNYSEDRLSFEDGLPKTTKDDKEYHGYGIKSISYIANKYDGTMTISHENNWFSLKVLLPIS</sequence>
<dbReference type="Proteomes" id="UP000321361">
    <property type="component" value="Unassembled WGS sequence"/>
</dbReference>
<dbReference type="SUPFAM" id="SSF55874">
    <property type="entry name" value="ATPase domain of HSP90 chaperone/DNA topoisomerase II/histidine kinase"/>
    <property type="match status" value="1"/>
</dbReference>
<accession>A0A510WN25</accession>
<proteinExistence type="predicted"/>
<evidence type="ECO:0000313" key="4">
    <source>
        <dbReference type="Proteomes" id="UP000321361"/>
    </source>
</evidence>
<feature type="transmembrane region" description="Helical" evidence="1">
    <location>
        <begin position="36"/>
        <end position="55"/>
    </location>
</feature>
<feature type="transmembrane region" description="Helical" evidence="1">
    <location>
        <begin position="163"/>
        <end position="188"/>
    </location>
</feature>
<organism evidence="3 4">
    <name type="scientific">Enterococcus thailandicus</name>
    <dbReference type="NCBI Taxonomy" id="417368"/>
    <lineage>
        <taxon>Bacteria</taxon>
        <taxon>Bacillati</taxon>
        <taxon>Bacillota</taxon>
        <taxon>Bacilli</taxon>
        <taxon>Lactobacillales</taxon>
        <taxon>Enterococcaceae</taxon>
        <taxon>Enterococcus</taxon>
    </lineage>
</organism>
<dbReference type="CDD" id="cd16935">
    <property type="entry name" value="HATPase_AgrC-ComD-like"/>
    <property type="match status" value="1"/>
</dbReference>
<keyword evidence="1" id="KW-0812">Transmembrane</keyword>
<protein>
    <submittedName>
        <fullName evidence="3">Sensor histidine kinase</fullName>
    </submittedName>
</protein>
<dbReference type="AlphaFoldDB" id="A0A510WN25"/>
<feature type="transmembrane region" description="Helical" evidence="1">
    <location>
        <begin position="194"/>
        <end position="212"/>
    </location>
</feature>
<dbReference type="Pfam" id="PF14501">
    <property type="entry name" value="HATPase_c_5"/>
    <property type="match status" value="1"/>
</dbReference>
<gene>
    <name evidence="3" type="ORF">ETH01_22870</name>
</gene>
<evidence type="ECO:0000259" key="2">
    <source>
        <dbReference type="Pfam" id="PF14501"/>
    </source>
</evidence>
<name>A0A510WN25_ENTTH</name>
<feature type="domain" description="Sensor histidine kinase NatK-like C-terminal" evidence="2">
    <location>
        <begin position="328"/>
        <end position="432"/>
    </location>
</feature>
<feature type="transmembrane region" description="Helical" evidence="1">
    <location>
        <begin position="12"/>
        <end position="29"/>
    </location>
</feature>
<evidence type="ECO:0000313" key="3">
    <source>
        <dbReference type="EMBL" id="GEK38000.1"/>
    </source>
</evidence>
<keyword evidence="3" id="KW-0418">Kinase</keyword>
<dbReference type="InterPro" id="IPR032834">
    <property type="entry name" value="NatK-like_C"/>
</dbReference>